<evidence type="ECO:0000313" key="3">
    <source>
        <dbReference type="EMBL" id="GHH60158.1"/>
    </source>
</evidence>
<accession>A0A919FC42</accession>
<dbReference type="Proteomes" id="UP000623958">
    <property type="component" value="Unassembled WGS sequence"/>
</dbReference>
<organism evidence="3 4">
    <name type="scientific">Xanthomonas boreopolis</name>
    <dbReference type="NCBI Taxonomy" id="86183"/>
    <lineage>
        <taxon>Bacteria</taxon>
        <taxon>Pseudomonadati</taxon>
        <taxon>Pseudomonadota</taxon>
        <taxon>Gammaproteobacteria</taxon>
        <taxon>Lysobacterales</taxon>
        <taxon>Lysobacteraceae</taxon>
        <taxon>Xanthomonas</taxon>
    </lineage>
</organism>
<feature type="chain" id="PRO_5037801052" description="PepSY domain-containing protein" evidence="1">
    <location>
        <begin position="26"/>
        <end position="150"/>
    </location>
</feature>
<feature type="domain" description="PepSY" evidence="2">
    <location>
        <begin position="10"/>
        <end position="86"/>
    </location>
</feature>
<feature type="domain" description="PepSY" evidence="2">
    <location>
        <begin position="95"/>
        <end position="147"/>
    </location>
</feature>
<evidence type="ECO:0000259" key="2">
    <source>
        <dbReference type="Pfam" id="PF13670"/>
    </source>
</evidence>
<feature type="signal peptide" evidence="1">
    <location>
        <begin position="1"/>
        <end position="25"/>
    </location>
</feature>
<dbReference type="AlphaFoldDB" id="A0A919FC42"/>
<name>A0A919FC42_9XANT</name>
<reference evidence="3" key="2">
    <citation type="submission" date="2020-09" db="EMBL/GenBank/DDBJ databases">
        <authorList>
            <person name="Sun Q."/>
            <person name="Ohkuma M."/>
        </authorList>
    </citation>
    <scope>NUCLEOTIDE SEQUENCE</scope>
    <source>
        <strain evidence="3">JCM 13306</strain>
    </source>
</reference>
<reference evidence="3" key="1">
    <citation type="journal article" date="2014" name="Int. J. Syst. Evol. Microbiol.">
        <title>Complete genome sequence of Corynebacterium casei LMG S-19264T (=DSM 44701T), isolated from a smear-ripened cheese.</title>
        <authorList>
            <consortium name="US DOE Joint Genome Institute (JGI-PGF)"/>
            <person name="Walter F."/>
            <person name="Albersmeier A."/>
            <person name="Kalinowski J."/>
            <person name="Ruckert C."/>
        </authorList>
    </citation>
    <scope>NUCLEOTIDE SEQUENCE</scope>
    <source>
        <strain evidence="3">JCM 13306</strain>
    </source>
</reference>
<dbReference type="Pfam" id="PF13670">
    <property type="entry name" value="PepSY_2"/>
    <property type="match status" value="2"/>
</dbReference>
<protein>
    <recommendedName>
        <fullName evidence="2">PepSY domain-containing protein</fullName>
    </recommendedName>
</protein>
<dbReference type="InterPro" id="IPR025711">
    <property type="entry name" value="PepSY"/>
</dbReference>
<keyword evidence="1" id="KW-0732">Signal</keyword>
<gene>
    <name evidence="3" type="ORF">GCM10009090_35190</name>
</gene>
<evidence type="ECO:0000256" key="1">
    <source>
        <dbReference type="SAM" id="SignalP"/>
    </source>
</evidence>
<sequence>MRTTMHTTLLATALAMAGAVPSAFAQGQAPAGEAMTEAQVTALLADKGFRNVHDVKFEHGLWQADADSGDGKDVDLRIDPVSGRIYGDQKTSRLGEADIRAALAAGGYSKVHDLKFGDGLWQAEAERPGGQDAVVYVDPNDGRVIGSQND</sequence>
<keyword evidence="4" id="KW-1185">Reference proteome</keyword>
<comment type="caution">
    <text evidence="3">The sequence shown here is derived from an EMBL/GenBank/DDBJ whole genome shotgun (WGS) entry which is preliminary data.</text>
</comment>
<evidence type="ECO:0000313" key="4">
    <source>
        <dbReference type="Proteomes" id="UP000623958"/>
    </source>
</evidence>
<proteinExistence type="predicted"/>
<dbReference type="EMBL" id="BNBA01000043">
    <property type="protein sequence ID" value="GHH60158.1"/>
    <property type="molecule type" value="Genomic_DNA"/>
</dbReference>